<sequence>MSFKEQLNSVVNLFRGRSDVNLAAADYKPGTGLPVHQGQFLQHDLKSVFQTRKDIKDWRRAEALYYSQDPKTWMLQLLLNDIYKDATLTSQKENRTQQVFAREVRIKKKNGDIDKEQTDALKKMPLYRFLTHKVLDAIYYEYSVVELSMEQTIDGEQFLVGNDVPRTNIVPITGTFYKDYMDTVNGIQYRDMQEYGVWILEFWTKEMPLFNKAVPHVLFKRFAESCWSELCEIFGIPPRVLKTNTQDKKMMDRAQRMLKDMGAASWFIIDEDEEFEFAQGATTNGDVYHNLINLCNNEMSLLIAGAIIGQDTKNGNRSKEEVSKDLAALRVESDIAMVEEAWNNKIIPCLKRHGMLTGDITFEFVPVVNIKELYERVIGLLQYCEIDPKWISDALGIPILKLRDKLQPADQKQADKSKLKAFFD</sequence>
<dbReference type="Proteomes" id="UP001597557">
    <property type="component" value="Unassembled WGS sequence"/>
</dbReference>
<gene>
    <name evidence="1" type="ORF">ACFS5N_16320</name>
</gene>
<evidence type="ECO:0000313" key="2">
    <source>
        <dbReference type="Proteomes" id="UP001597557"/>
    </source>
</evidence>
<keyword evidence="2" id="KW-1185">Reference proteome</keyword>
<name>A0ABW5YFB2_9SPHI</name>
<dbReference type="InterPro" id="IPR009279">
    <property type="entry name" value="Portal_Mu"/>
</dbReference>
<comment type="caution">
    <text evidence="1">The sequence shown here is derived from an EMBL/GenBank/DDBJ whole genome shotgun (WGS) entry which is preliminary data.</text>
</comment>
<accession>A0ABW5YFB2</accession>
<dbReference type="Pfam" id="PF06074">
    <property type="entry name" value="Portal_Mu"/>
    <property type="match status" value="1"/>
</dbReference>
<evidence type="ECO:0000313" key="1">
    <source>
        <dbReference type="EMBL" id="MFD2874049.1"/>
    </source>
</evidence>
<dbReference type="EMBL" id="JBHUPD010000003">
    <property type="protein sequence ID" value="MFD2874049.1"/>
    <property type="molecule type" value="Genomic_DNA"/>
</dbReference>
<reference evidence="2" key="1">
    <citation type="journal article" date="2019" name="Int. J. Syst. Evol. Microbiol.">
        <title>The Global Catalogue of Microorganisms (GCM) 10K type strain sequencing project: providing services to taxonomists for standard genome sequencing and annotation.</title>
        <authorList>
            <consortium name="The Broad Institute Genomics Platform"/>
            <consortium name="The Broad Institute Genome Sequencing Center for Infectious Disease"/>
            <person name="Wu L."/>
            <person name="Ma J."/>
        </authorList>
    </citation>
    <scope>NUCLEOTIDE SEQUENCE [LARGE SCALE GENOMIC DNA]</scope>
    <source>
        <strain evidence="2">KCTC 22437</strain>
    </source>
</reference>
<protein>
    <submittedName>
        <fullName evidence="1">DUF935 family protein</fullName>
    </submittedName>
</protein>
<proteinExistence type="predicted"/>
<organism evidence="1 2">
    <name type="scientific">Mucilaginibacter ximonensis</name>
    <dbReference type="NCBI Taxonomy" id="538021"/>
    <lineage>
        <taxon>Bacteria</taxon>
        <taxon>Pseudomonadati</taxon>
        <taxon>Bacteroidota</taxon>
        <taxon>Sphingobacteriia</taxon>
        <taxon>Sphingobacteriales</taxon>
        <taxon>Sphingobacteriaceae</taxon>
        <taxon>Mucilaginibacter</taxon>
    </lineage>
</organism>
<dbReference type="RefSeq" id="WP_377187962.1">
    <property type="nucleotide sequence ID" value="NZ_JBHUPD010000003.1"/>
</dbReference>